<evidence type="ECO:0000313" key="3">
    <source>
        <dbReference type="Proteomes" id="UP000521748"/>
    </source>
</evidence>
<dbReference type="PANTHER" id="PTHR37305:SF1">
    <property type="entry name" value="MEMBRANE PROTEIN"/>
    <property type="match status" value="1"/>
</dbReference>
<protein>
    <recommendedName>
        <fullName evidence="4">ABC-2 family transporter protein</fullName>
    </recommendedName>
</protein>
<dbReference type="Proteomes" id="UP000521748">
    <property type="component" value="Unassembled WGS sequence"/>
</dbReference>
<keyword evidence="3" id="KW-1185">Reference proteome</keyword>
<sequence length="290" mass="30321">MTTQTLPTAHRPAAGTHGVNFGGVLKSEIIKFWSLLSTKLLLIVSLVVIVGIGAFEAFGIGFATERAHTDAAAGNGPPGAAAQLSSFDFSSIPYGGIQLGMLILGALAVLFIASEYSTGMIRSSFSAVPSRLPVFGAKALVLIVVSYVLTTVGAFVTFLVAKPILGNYNIDFAIDQKGMLSGIFLCGLAVAGVTLMGLSLGVLLRNSAGGIVILAGALFVLPIAGNFLPLIPIDFFKYLPQYFPSEVAIRMLSTEHIDGQLDPWAAGLVFVGWVLVLLVPALVALKKRDA</sequence>
<gene>
    <name evidence="2" type="ORF">FHU41_002212</name>
</gene>
<evidence type="ECO:0000256" key="1">
    <source>
        <dbReference type="SAM" id="Phobius"/>
    </source>
</evidence>
<accession>A0A7Y9S935</accession>
<dbReference type="AlphaFoldDB" id="A0A7Y9S935"/>
<feature type="transmembrane region" description="Helical" evidence="1">
    <location>
        <begin position="211"/>
        <end position="231"/>
    </location>
</feature>
<organism evidence="2 3">
    <name type="scientific">Psychromicrobium silvestre</name>
    <dbReference type="NCBI Taxonomy" id="1645614"/>
    <lineage>
        <taxon>Bacteria</taxon>
        <taxon>Bacillati</taxon>
        <taxon>Actinomycetota</taxon>
        <taxon>Actinomycetes</taxon>
        <taxon>Micrococcales</taxon>
        <taxon>Micrococcaceae</taxon>
        <taxon>Psychromicrobium</taxon>
    </lineage>
</organism>
<reference evidence="2 3" key="1">
    <citation type="submission" date="2020-07" db="EMBL/GenBank/DDBJ databases">
        <title>Sequencing the genomes of 1000 actinobacteria strains.</title>
        <authorList>
            <person name="Klenk H.-P."/>
        </authorList>
    </citation>
    <scope>NUCLEOTIDE SEQUENCE [LARGE SCALE GENOMIC DNA]</scope>
    <source>
        <strain evidence="2 3">DSM 102047</strain>
    </source>
</reference>
<name>A0A7Y9S935_9MICC</name>
<proteinExistence type="predicted"/>
<evidence type="ECO:0008006" key="4">
    <source>
        <dbReference type="Google" id="ProtNLM"/>
    </source>
</evidence>
<dbReference type="EMBL" id="JACBYQ010000002">
    <property type="protein sequence ID" value="NYE95962.1"/>
    <property type="molecule type" value="Genomic_DNA"/>
</dbReference>
<feature type="transmembrane region" description="Helical" evidence="1">
    <location>
        <begin position="180"/>
        <end position="204"/>
    </location>
</feature>
<feature type="transmembrane region" description="Helical" evidence="1">
    <location>
        <begin position="92"/>
        <end position="113"/>
    </location>
</feature>
<comment type="caution">
    <text evidence="2">The sequence shown here is derived from an EMBL/GenBank/DDBJ whole genome shotgun (WGS) entry which is preliminary data.</text>
</comment>
<keyword evidence="1" id="KW-0472">Membrane</keyword>
<keyword evidence="1" id="KW-1133">Transmembrane helix</keyword>
<feature type="transmembrane region" description="Helical" evidence="1">
    <location>
        <begin position="134"/>
        <end position="160"/>
    </location>
</feature>
<keyword evidence="1" id="KW-0812">Transmembrane</keyword>
<evidence type="ECO:0000313" key="2">
    <source>
        <dbReference type="EMBL" id="NYE95962.1"/>
    </source>
</evidence>
<feature type="transmembrane region" description="Helical" evidence="1">
    <location>
        <begin position="264"/>
        <end position="285"/>
    </location>
</feature>
<dbReference type="RefSeq" id="WP_179389680.1">
    <property type="nucleotide sequence ID" value="NZ_JACBYQ010000002.1"/>
</dbReference>
<dbReference type="PANTHER" id="PTHR37305">
    <property type="entry name" value="INTEGRAL MEMBRANE PROTEIN-RELATED"/>
    <property type="match status" value="1"/>
</dbReference>
<feature type="transmembrane region" description="Helical" evidence="1">
    <location>
        <begin position="40"/>
        <end position="63"/>
    </location>
</feature>